<dbReference type="Gene3D" id="3.40.50.150">
    <property type="entry name" value="Vaccinia Virus protein VP39"/>
    <property type="match status" value="1"/>
</dbReference>
<comment type="caution">
    <text evidence="3">The sequence shown here is derived from an EMBL/GenBank/DDBJ whole genome shotgun (WGS) entry which is preliminary data.</text>
</comment>
<keyword evidence="1 3" id="KW-0489">Methyltransferase</keyword>
<dbReference type="EMBL" id="JABZRE010000047">
    <property type="protein sequence ID" value="MBF1307678.1"/>
    <property type="molecule type" value="Genomic_DNA"/>
</dbReference>
<proteinExistence type="predicted"/>
<dbReference type="Proteomes" id="UP000758611">
    <property type="component" value="Unassembled WGS sequence"/>
</dbReference>
<gene>
    <name evidence="3" type="ORF">HXM94_07880</name>
</gene>
<dbReference type="GO" id="GO:0008168">
    <property type="term" value="F:methyltransferase activity"/>
    <property type="evidence" value="ECO:0007669"/>
    <property type="project" value="UniProtKB-KW"/>
</dbReference>
<protein>
    <submittedName>
        <fullName evidence="3">Class I SAM-dependent methyltransferase</fullName>
    </submittedName>
</protein>
<keyword evidence="2" id="KW-0808">Transferase</keyword>
<accession>A0A3B7DN59</accession>
<dbReference type="InterPro" id="IPR016874">
    <property type="entry name" value="TcmP-like"/>
</dbReference>
<sequence>MSMENLLSGVEDTLYIPLVARIYVSEKFPKFFYDEKALFLKQYIPKNLIEKNANEYFHMASVCRQDVIDKMIIKFLEENEQSNVVFLGAGLETSYNRINNKTAKFYQVDLPDVIDIRKRVLGNSENEKLIFGDMFALEWIKEIDTQLPTIIVVSGVYQYFDKDKIVDMIKKMKSIFPKGELVFDATNSKGLEVANKYVKKTGNVNAQMYFSIDNPNEFVKLTDTRLVEFQGFFERALKSCSGLKIKTKIFMYFADKLHRTFVVHLKLN</sequence>
<evidence type="ECO:0000256" key="1">
    <source>
        <dbReference type="ARBA" id="ARBA00022603"/>
    </source>
</evidence>
<dbReference type="Pfam" id="PF04072">
    <property type="entry name" value="LCM"/>
    <property type="match status" value="1"/>
</dbReference>
<dbReference type="PANTHER" id="PTHR43619:SF2">
    <property type="entry name" value="S-ADENOSYL-L-METHIONINE-DEPENDENT METHYLTRANSFERASES SUPERFAMILY PROTEIN"/>
    <property type="match status" value="1"/>
</dbReference>
<dbReference type="PANTHER" id="PTHR43619">
    <property type="entry name" value="S-ADENOSYL-L-METHIONINE-DEPENDENT METHYLTRANSFERASE YKTD-RELATED"/>
    <property type="match status" value="1"/>
</dbReference>
<dbReference type="InterPro" id="IPR007213">
    <property type="entry name" value="Ppm1/Ppm2/Tcmp"/>
</dbReference>
<evidence type="ECO:0000256" key="2">
    <source>
        <dbReference type="ARBA" id="ARBA00022679"/>
    </source>
</evidence>
<dbReference type="InterPro" id="IPR029063">
    <property type="entry name" value="SAM-dependent_MTases_sf"/>
</dbReference>
<dbReference type="PIRSF" id="PIRSF028177">
    <property type="entry name" value="Polyketide_synth_Omtfrase_TcmP"/>
    <property type="match status" value="1"/>
</dbReference>
<dbReference type="SUPFAM" id="SSF53335">
    <property type="entry name" value="S-adenosyl-L-methionine-dependent methyltransferases"/>
    <property type="match status" value="1"/>
</dbReference>
<reference evidence="3" key="1">
    <citation type="submission" date="2020-04" db="EMBL/GenBank/DDBJ databases">
        <title>Deep metagenomics examines the oral microbiome during advanced dental caries in children, revealing novel taxa and co-occurrences with host molecules.</title>
        <authorList>
            <person name="Baker J.L."/>
            <person name="Morton J.T."/>
            <person name="Dinis M."/>
            <person name="Alvarez R."/>
            <person name="Tran N.C."/>
            <person name="Knight R."/>
            <person name="Edlund A."/>
        </authorList>
    </citation>
    <scope>NUCLEOTIDE SEQUENCE</scope>
    <source>
        <strain evidence="3">JCVI_23_bin.11</strain>
    </source>
</reference>
<dbReference type="GO" id="GO:0032259">
    <property type="term" value="P:methylation"/>
    <property type="evidence" value="ECO:0007669"/>
    <property type="project" value="UniProtKB-KW"/>
</dbReference>
<name>A0A3B7DN59_9FIRM</name>
<evidence type="ECO:0000313" key="3">
    <source>
        <dbReference type="EMBL" id="MBF1307678.1"/>
    </source>
</evidence>
<dbReference type="AlphaFoldDB" id="A0A3B7DN59"/>
<organism evidence="3 4">
    <name type="scientific">Parvimonas micra</name>
    <dbReference type="NCBI Taxonomy" id="33033"/>
    <lineage>
        <taxon>Bacteria</taxon>
        <taxon>Bacillati</taxon>
        <taxon>Bacillota</taxon>
        <taxon>Tissierellia</taxon>
        <taxon>Tissierellales</taxon>
        <taxon>Peptoniphilaceae</taxon>
        <taxon>Parvimonas</taxon>
    </lineage>
</organism>
<evidence type="ECO:0000313" key="4">
    <source>
        <dbReference type="Proteomes" id="UP000758611"/>
    </source>
</evidence>